<comment type="caution">
    <text evidence="2">The sequence shown here is derived from an EMBL/GenBank/DDBJ whole genome shotgun (WGS) entry which is preliminary data.</text>
</comment>
<gene>
    <name evidence="2" type="ORF">DYB28_008484</name>
</gene>
<name>A0A9X8H4T5_APHAT</name>
<organism evidence="2 3">
    <name type="scientific">Aphanomyces astaci</name>
    <name type="common">Crayfish plague agent</name>
    <dbReference type="NCBI Taxonomy" id="112090"/>
    <lineage>
        <taxon>Eukaryota</taxon>
        <taxon>Sar</taxon>
        <taxon>Stramenopiles</taxon>
        <taxon>Oomycota</taxon>
        <taxon>Saprolegniomycetes</taxon>
        <taxon>Saprolegniales</taxon>
        <taxon>Verrucalvaceae</taxon>
        <taxon>Aphanomyces</taxon>
    </lineage>
</organism>
<protein>
    <submittedName>
        <fullName evidence="2">Uncharacterized protein</fullName>
    </submittedName>
</protein>
<evidence type="ECO:0000313" key="3">
    <source>
        <dbReference type="Proteomes" id="UP000275652"/>
    </source>
</evidence>
<dbReference type="EMBL" id="QUTI01038949">
    <property type="protein sequence ID" value="RLO00743.1"/>
    <property type="molecule type" value="Genomic_DNA"/>
</dbReference>
<dbReference type="Proteomes" id="UP000275652">
    <property type="component" value="Unassembled WGS sequence"/>
</dbReference>
<reference evidence="2 3" key="1">
    <citation type="journal article" date="2018" name="J. Invertebr. Pathol.">
        <title>New genotyping method for the causative agent of crayfish plague (Aphanomyces astaci) based on whole genome data.</title>
        <authorList>
            <person name="Minardi D."/>
            <person name="Studholme D.J."/>
            <person name="van der Giezen M."/>
            <person name="Pretto T."/>
            <person name="Oidtmann B."/>
        </authorList>
    </citation>
    <scope>NUCLEOTIDE SEQUENCE [LARGE SCALE GENOMIC DNA]</scope>
    <source>
        <strain evidence="2 3">KB13</strain>
    </source>
</reference>
<proteinExistence type="predicted"/>
<evidence type="ECO:0000313" key="2">
    <source>
        <dbReference type="EMBL" id="RLO00743.1"/>
    </source>
</evidence>
<evidence type="ECO:0000256" key="1">
    <source>
        <dbReference type="SAM" id="MobiDB-lite"/>
    </source>
</evidence>
<feature type="region of interest" description="Disordered" evidence="1">
    <location>
        <begin position="37"/>
        <end position="57"/>
    </location>
</feature>
<feature type="non-terminal residue" evidence="2">
    <location>
        <position position="78"/>
    </location>
</feature>
<dbReference type="AlphaFoldDB" id="A0A9X8H4T5"/>
<sequence>MDSLDSEDTIHRPLLFGSAGYSSSQMLLDDLAFQQNREQHNLGEVEQPPPNPLLQGPLAPRLRLETLSSTAASAVLGL</sequence>
<accession>A0A9X8H4T5</accession>